<dbReference type="PROSITE" id="PS51257">
    <property type="entry name" value="PROKAR_LIPOPROTEIN"/>
    <property type="match status" value="1"/>
</dbReference>
<dbReference type="InterPro" id="IPR038695">
    <property type="entry name" value="Saro_0823-like_sf"/>
</dbReference>
<comment type="caution">
    <text evidence="2">The sequence shown here is derived from an EMBL/GenBank/DDBJ whole genome shotgun (WGS) entry which is preliminary data.</text>
</comment>
<keyword evidence="1" id="KW-0732">Signal</keyword>
<dbReference type="RefSeq" id="WP_021232781.1">
    <property type="nucleotide sequence ID" value="NZ_ATHL01000036.1"/>
</dbReference>
<dbReference type="OrthoDB" id="9808290at2"/>
<feature type="signal peptide" evidence="1">
    <location>
        <begin position="1"/>
        <end position="21"/>
    </location>
</feature>
<dbReference type="PATRIC" id="fig|1096930.3.peg.805"/>
<evidence type="ECO:0000313" key="3">
    <source>
        <dbReference type="Proteomes" id="UP000015527"/>
    </source>
</evidence>
<gene>
    <name evidence="2" type="ORF">L284_04090</name>
</gene>
<name>T0I2N0_9SPHN</name>
<feature type="chain" id="PRO_5004576932" description="DUF192 domain-containing protein" evidence="1">
    <location>
        <begin position="22"/>
        <end position="169"/>
    </location>
</feature>
<dbReference type="AlphaFoldDB" id="T0I2N0"/>
<dbReference type="EMBL" id="ATHL01000036">
    <property type="protein sequence ID" value="EQB18633.1"/>
    <property type="molecule type" value="Genomic_DNA"/>
</dbReference>
<dbReference type="PANTHER" id="PTHR37953">
    <property type="entry name" value="UPF0127 PROTEIN MJ1496"/>
    <property type="match status" value="1"/>
</dbReference>
<evidence type="ECO:0000256" key="1">
    <source>
        <dbReference type="SAM" id="SignalP"/>
    </source>
</evidence>
<keyword evidence="3" id="KW-1185">Reference proteome</keyword>
<accession>T0I2N0</accession>
<dbReference type="Gene3D" id="2.60.120.1140">
    <property type="entry name" value="Protein of unknown function DUF192"/>
    <property type="match status" value="1"/>
</dbReference>
<sequence length="169" mass="17758">MRYPALAPIAALLLLSTVALIGCSRGGAEAASSQTPSTRVHPVSGLPIVALAVESQGKVHKFAVEVASTEAEQAKGLMFRTAMGADEGMIFPRKEARMAAFWMRNTVIPLDIIFIGPDRRILNIGAEAQPYDETPVPSSGPVIAVLELNGGRAAQLGLAPGDKVSWKAP</sequence>
<dbReference type="Pfam" id="PF02643">
    <property type="entry name" value="DUF192"/>
    <property type="match status" value="1"/>
</dbReference>
<organism evidence="2 3">
    <name type="scientific">Novosphingobium lindaniclasticum LE124</name>
    <dbReference type="NCBI Taxonomy" id="1096930"/>
    <lineage>
        <taxon>Bacteria</taxon>
        <taxon>Pseudomonadati</taxon>
        <taxon>Pseudomonadota</taxon>
        <taxon>Alphaproteobacteria</taxon>
        <taxon>Sphingomonadales</taxon>
        <taxon>Sphingomonadaceae</taxon>
        <taxon>Novosphingobium</taxon>
    </lineage>
</organism>
<evidence type="ECO:0000313" key="2">
    <source>
        <dbReference type="EMBL" id="EQB18633.1"/>
    </source>
</evidence>
<reference evidence="2 3" key="1">
    <citation type="journal article" date="2013" name="Genome Announc.">
        <title>Genome Sequence of Novosphingobium lindaniclasticum LE124T, Isolated from a Hexachlorocyclohexane Dumpsite.</title>
        <authorList>
            <person name="Saxena A."/>
            <person name="Nayyar N."/>
            <person name="Sangwan N."/>
            <person name="Kumari R."/>
            <person name="Khurana J.P."/>
            <person name="Lal R."/>
        </authorList>
    </citation>
    <scope>NUCLEOTIDE SEQUENCE [LARGE SCALE GENOMIC DNA]</scope>
    <source>
        <strain evidence="2 3">LE124</strain>
    </source>
</reference>
<evidence type="ECO:0008006" key="4">
    <source>
        <dbReference type="Google" id="ProtNLM"/>
    </source>
</evidence>
<dbReference type="InterPro" id="IPR003795">
    <property type="entry name" value="DUF192"/>
</dbReference>
<protein>
    <recommendedName>
        <fullName evidence="4">DUF192 domain-containing protein</fullName>
    </recommendedName>
</protein>
<dbReference type="Proteomes" id="UP000015527">
    <property type="component" value="Unassembled WGS sequence"/>
</dbReference>
<dbReference type="eggNOG" id="COG1430">
    <property type="taxonomic scope" value="Bacteria"/>
</dbReference>
<proteinExistence type="predicted"/>
<dbReference type="PANTHER" id="PTHR37953:SF1">
    <property type="entry name" value="UPF0127 PROTEIN MJ1496"/>
    <property type="match status" value="1"/>
</dbReference>